<dbReference type="InterPro" id="IPR014746">
    <property type="entry name" value="Gln_synth/guanido_kin_cat_dom"/>
</dbReference>
<evidence type="ECO:0000256" key="4">
    <source>
        <dbReference type="ARBA" id="ARBA00022598"/>
    </source>
</evidence>
<feature type="domain" description="GS catalytic" evidence="16">
    <location>
        <begin position="125"/>
        <end position="490"/>
    </location>
</feature>
<feature type="binding site" evidence="9">
    <location>
        <position position="237"/>
    </location>
    <ligand>
        <name>Mg(2+)</name>
        <dbReference type="ChEBI" id="CHEBI:18420"/>
        <label>1</label>
    </ligand>
</feature>
<name>A0A812EVB5_9ARCH</name>
<dbReference type="PROSITE" id="PS51986">
    <property type="entry name" value="GS_BETA_GRASP"/>
    <property type="match status" value="1"/>
</dbReference>
<dbReference type="GO" id="GO:0005737">
    <property type="term" value="C:cytoplasm"/>
    <property type="evidence" value="ECO:0007669"/>
    <property type="project" value="UniProtKB-SubCell"/>
</dbReference>
<feature type="binding site" evidence="7">
    <location>
        <position position="345"/>
    </location>
    <ligand>
        <name>L-glutamate</name>
        <dbReference type="ChEBI" id="CHEBI:29985"/>
    </ligand>
</feature>
<evidence type="ECO:0000256" key="1">
    <source>
        <dbReference type="ARBA" id="ARBA00004496"/>
    </source>
</evidence>
<dbReference type="GO" id="GO:0019740">
    <property type="term" value="P:nitrogen utilization"/>
    <property type="evidence" value="ECO:0007669"/>
    <property type="project" value="TreeGrafter"/>
</dbReference>
<feature type="binding site" evidence="9">
    <location>
        <position position="149"/>
    </location>
    <ligand>
        <name>Mg(2+)</name>
        <dbReference type="ChEBI" id="CHEBI:18420"/>
        <label>1</label>
    </ligand>
</feature>
<dbReference type="Pfam" id="PF03951">
    <property type="entry name" value="Gln-synt_N"/>
    <property type="match status" value="1"/>
</dbReference>
<feature type="binding site" evidence="9">
    <location>
        <position position="151"/>
    </location>
    <ligand>
        <name>Mg(2+)</name>
        <dbReference type="ChEBI" id="CHEBI:18420"/>
        <label>1</label>
    </ligand>
</feature>
<comment type="similarity">
    <text evidence="2 11 12">Belongs to the glutamine synthetase family.</text>
</comment>
<accession>A0A812EVB5</accession>
<keyword evidence="4 14" id="KW-0436">Ligase</keyword>
<dbReference type="EMBL" id="CAJNAQ010000002">
    <property type="protein sequence ID" value="CAE6489169.1"/>
    <property type="molecule type" value="Genomic_DNA"/>
</dbReference>
<sequence length="490" mass="55720">MKGNLPYKVIHGETTQVKYSADEIFAKIKHENIRFIDLQFSSLVGRYHHTTISAATFTPEQMKDGLPKLDGSSIVGFTSVDDSDLVLKPDPNTFAIIPWVTEKKTARLICDIYWGRGRGRLERDPRGIAQKAEEYLKTQGFDFSYWGPEVEFFVFDKVHWDVLTPYKGQSYSIESKEAPWSQEGTGYPMGLQEGYYPSSPSDTLTEFRNECVDMLNEHFGILCDNHHHEVATAGQCEIDIKYDYLTNAADGAQTYKYVVRNVAQKFGKVATMMPKPISMDAGSGMHTNVSLWKDNKNAFFDKDAKDEISQIGRYFCGGILNHARALCAITNPTTNSYHRLVPGYEAPVYIAWSPSNRSAAIRVPEHFRGEKYAYLKRFEYRAPDPSSNPYLVFSAVLAAGLDGIKKKMDPGDPVLENIYHMTKEERVKRGIKTVPATLGEALDELESDRKFLNPIFSNDVIDKIIELGRKDHREISIRPHPHEFYLYFDV</sequence>
<feature type="domain" description="GS beta-grasp" evidence="15">
    <location>
        <begin position="31"/>
        <end position="117"/>
    </location>
</feature>
<dbReference type="InterPro" id="IPR027303">
    <property type="entry name" value="Gln_synth_gly_rich_site"/>
</dbReference>
<evidence type="ECO:0000256" key="9">
    <source>
        <dbReference type="PIRSR" id="PIRSR604809-3"/>
    </source>
</evidence>
<feature type="binding site" evidence="7">
    <location>
        <position position="339"/>
    </location>
    <ligand>
        <name>L-glutamate</name>
        <dbReference type="ChEBI" id="CHEBI:29985"/>
    </ligand>
</feature>
<comment type="subcellular location">
    <subcellularLocation>
        <location evidence="1 13">Cytoplasm</location>
    </subcellularLocation>
</comment>
<dbReference type="RefSeq" id="WP_205098447.1">
    <property type="nucleotide sequence ID" value="NZ_CAJNAQ010000002.1"/>
</dbReference>
<feature type="binding site" evidence="7">
    <location>
        <position position="381"/>
    </location>
    <ligand>
        <name>L-glutamate</name>
        <dbReference type="ChEBI" id="CHEBI:29985"/>
    </ligand>
</feature>
<feature type="binding site" evidence="9">
    <location>
        <position position="379"/>
    </location>
    <ligand>
        <name>Mg(2+)</name>
        <dbReference type="ChEBI" id="CHEBI:18420"/>
        <label>1</label>
    </ligand>
</feature>
<feature type="binding site" evidence="9">
    <location>
        <position position="229"/>
    </location>
    <ligand>
        <name>Mg(2+)</name>
        <dbReference type="ChEBI" id="CHEBI:18420"/>
        <label>1</label>
    </ligand>
</feature>
<dbReference type="Gene3D" id="3.30.590.10">
    <property type="entry name" value="Glutamine synthetase/guanido kinase, catalytic domain"/>
    <property type="match status" value="1"/>
</dbReference>
<feature type="binding site" evidence="9">
    <location>
        <position position="286"/>
    </location>
    <ligand>
        <name>Mg(2+)</name>
        <dbReference type="ChEBI" id="CHEBI:18420"/>
        <label>1</label>
    </ligand>
</feature>
<gene>
    <name evidence="17" type="primary">glnA</name>
    <name evidence="17" type="ORF">NUZ5A_20578</name>
</gene>
<evidence type="ECO:0000256" key="11">
    <source>
        <dbReference type="PROSITE-ProRule" id="PRU01330"/>
    </source>
</evidence>
<dbReference type="PANTHER" id="PTHR43407">
    <property type="entry name" value="GLUTAMINE SYNTHETASE"/>
    <property type="match status" value="1"/>
</dbReference>
<dbReference type="GO" id="GO:0005524">
    <property type="term" value="F:ATP binding"/>
    <property type="evidence" value="ECO:0007669"/>
    <property type="project" value="UniProtKB-KW"/>
</dbReference>
<feature type="modified residue" description="O-AMP-tyrosine" evidence="10">
    <location>
        <position position="419"/>
    </location>
</feature>
<dbReference type="EC" id="6.3.1.2" evidence="14"/>
<evidence type="ECO:0000256" key="2">
    <source>
        <dbReference type="ARBA" id="ARBA00009897"/>
    </source>
</evidence>
<dbReference type="SMART" id="SM01230">
    <property type="entry name" value="Gln-synt_C"/>
    <property type="match status" value="1"/>
</dbReference>
<dbReference type="InterPro" id="IPR004809">
    <property type="entry name" value="Gln_synth_I"/>
</dbReference>
<comment type="catalytic activity">
    <reaction evidence="14">
        <text>L-glutamate + NH4(+) + ATP = L-glutamine + ADP + phosphate + H(+)</text>
        <dbReference type="Rhea" id="RHEA:16169"/>
        <dbReference type="ChEBI" id="CHEBI:15378"/>
        <dbReference type="ChEBI" id="CHEBI:28938"/>
        <dbReference type="ChEBI" id="CHEBI:29985"/>
        <dbReference type="ChEBI" id="CHEBI:30616"/>
        <dbReference type="ChEBI" id="CHEBI:43474"/>
        <dbReference type="ChEBI" id="CHEBI:58359"/>
        <dbReference type="ChEBI" id="CHEBI:456216"/>
        <dbReference type="EC" id="6.3.1.2"/>
    </reaction>
</comment>
<evidence type="ECO:0000256" key="12">
    <source>
        <dbReference type="RuleBase" id="RU000384"/>
    </source>
</evidence>
<keyword evidence="3 13" id="KW-0963">Cytoplasm</keyword>
<feature type="binding site" evidence="8">
    <location>
        <position position="357"/>
    </location>
    <ligand>
        <name>ATP</name>
        <dbReference type="ChEBI" id="CHEBI:30616"/>
    </ligand>
</feature>
<comment type="caution">
    <text evidence="17">The sequence shown here is derived from an EMBL/GenBank/DDBJ whole genome shotgun (WGS) entry which is preliminary data.</text>
</comment>
<dbReference type="PROSITE" id="PS51987">
    <property type="entry name" value="GS_CATALYTIC"/>
    <property type="match status" value="1"/>
</dbReference>
<dbReference type="PANTHER" id="PTHR43407:SF1">
    <property type="entry name" value="LENGSIN"/>
    <property type="match status" value="1"/>
</dbReference>
<evidence type="ECO:0000256" key="8">
    <source>
        <dbReference type="PIRSR" id="PIRSR604809-2"/>
    </source>
</evidence>
<evidence type="ECO:0000256" key="10">
    <source>
        <dbReference type="PIRSR" id="PIRSR604809-50"/>
    </source>
</evidence>
<protein>
    <recommendedName>
        <fullName evidence="14">Glutamine synthetase</fullName>
        <ecNumber evidence="14">6.3.1.2</ecNumber>
    </recommendedName>
</protein>
<evidence type="ECO:0000256" key="7">
    <source>
        <dbReference type="PIRSR" id="PIRSR604809-1"/>
    </source>
</evidence>
<dbReference type="GO" id="GO:0016020">
    <property type="term" value="C:membrane"/>
    <property type="evidence" value="ECO:0007669"/>
    <property type="project" value="TreeGrafter"/>
</dbReference>
<keyword evidence="9" id="KW-0460">Magnesium</keyword>
<dbReference type="Proteomes" id="UP000655759">
    <property type="component" value="Unassembled WGS sequence"/>
</dbReference>
<feature type="binding site" evidence="8">
    <location>
        <position position="224"/>
    </location>
    <ligand>
        <name>ATP</name>
        <dbReference type="ChEBI" id="CHEBI:30616"/>
    </ligand>
</feature>
<evidence type="ECO:0000313" key="18">
    <source>
        <dbReference type="Proteomes" id="UP000655759"/>
    </source>
</evidence>
<keyword evidence="9" id="KW-0479">Metal-binding</keyword>
<dbReference type="SUPFAM" id="SSF54368">
    <property type="entry name" value="Glutamine synthetase, N-terminal domain"/>
    <property type="match status" value="1"/>
</dbReference>
<feature type="binding site" evidence="7">
    <location>
        <position position="357"/>
    </location>
    <ligand>
        <name>L-glutamate</name>
        <dbReference type="ChEBI" id="CHEBI:29985"/>
    </ligand>
</feature>
<evidence type="ECO:0000256" key="5">
    <source>
        <dbReference type="ARBA" id="ARBA00022741"/>
    </source>
</evidence>
<dbReference type="PROSITE" id="PS00181">
    <property type="entry name" value="GLNA_ATP"/>
    <property type="match status" value="1"/>
</dbReference>
<evidence type="ECO:0000259" key="15">
    <source>
        <dbReference type="PROSITE" id="PS51986"/>
    </source>
</evidence>
<dbReference type="GO" id="GO:0046872">
    <property type="term" value="F:metal ion binding"/>
    <property type="evidence" value="ECO:0007669"/>
    <property type="project" value="UniProtKB-KW"/>
</dbReference>
<evidence type="ECO:0000256" key="14">
    <source>
        <dbReference type="RuleBase" id="RU004356"/>
    </source>
</evidence>
<dbReference type="InterPro" id="IPR027302">
    <property type="entry name" value="Gln_synth_N_conserv_site"/>
</dbReference>
<dbReference type="NCBIfam" id="TIGR00653">
    <property type="entry name" value="GlnA"/>
    <property type="match status" value="1"/>
</dbReference>
<evidence type="ECO:0000313" key="17">
    <source>
        <dbReference type="EMBL" id="CAE6489169.1"/>
    </source>
</evidence>
<comment type="cofactor">
    <cofactor evidence="9">
        <name>Mg(2+)</name>
        <dbReference type="ChEBI" id="CHEBI:18420"/>
    </cofactor>
    <text evidence="9">Binds 2 Mg(2+) ions per subunit.</text>
</comment>
<keyword evidence="6 8" id="KW-0067">ATP-binding</keyword>
<reference evidence="17" key="1">
    <citation type="submission" date="2021-02" db="EMBL/GenBank/DDBJ databases">
        <authorList>
            <person name="Han P."/>
        </authorList>
    </citation>
    <scope>NUCLEOTIDE SEQUENCE</scope>
    <source>
        <strain evidence="17">Candidatus Nitrosotenuis uzonensis 5A</strain>
    </source>
</reference>
<dbReference type="InterPro" id="IPR008146">
    <property type="entry name" value="Gln_synth_cat_dom"/>
</dbReference>
<organism evidence="17 18">
    <name type="scientific">Candidatus Nitrosotenuis uzonensis</name>
    <dbReference type="NCBI Taxonomy" id="1407055"/>
    <lineage>
        <taxon>Archaea</taxon>
        <taxon>Nitrososphaerota</taxon>
        <taxon>Candidatus Nitrosotenuis</taxon>
    </lineage>
</organism>
<dbReference type="Pfam" id="PF00120">
    <property type="entry name" value="Gln-synt_C"/>
    <property type="match status" value="1"/>
</dbReference>
<dbReference type="GO" id="GO:0006542">
    <property type="term" value="P:glutamine biosynthetic process"/>
    <property type="evidence" value="ECO:0007669"/>
    <property type="project" value="InterPro"/>
</dbReference>
<keyword evidence="5 8" id="KW-0547">Nucleotide-binding</keyword>
<evidence type="ECO:0000256" key="13">
    <source>
        <dbReference type="RuleBase" id="RU000385"/>
    </source>
</evidence>
<dbReference type="InterPro" id="IPR036651">
    <property type="entry name" value="Gln_synt_N_sf"/>
</dbReference>
<dbReference type="PROSITE" id="PS00180">
    <property type="entry name" value="GLNA_1"/>
    <property type="match status" value="1"/>
</dbReference>
<dbReference type="AlphaFoldDB" id="A0A812EVB5"/>
<dbReference type="InterPro" id="IPR008147">
    <property type="entry name" value="Gln_synt_N"/>
</dbReference>
<evidence type="ECO:0000256" key="3">
    <source>
        <dbReference type="ARBA" id="ARBA00022490"/>
    </source>
</evidence>
<proteinExistence type="inferred from homology"/>
<evidence type="ECO:0000256" key="6">
    <source>
        <dbReference type="ARBA" id="ARBA00022840"/>
    </source>
</evidence>
<dbReference type="GO" id="GO:0004356">
    <property type="term" value="F:glutamine synthetase activity"/>
    <property type="evidence" value="ECO:0007669"/>
    <property type="project" value="UniProtKB-EC"/>
</dbReference>
<evidence type="ECO:0000259" key="16">
    <source>
        <dbReference type="PROSITE" id="PS51987"/>
    </source>
</evidence>
<keyword evidence="10" id="KW-0597">Phosphoprotein</keyword>
<dbReference type="SUPFAM" id="SSF55931">
    <property type="entry name" value="Glutamine synthetase/guanido kinase"/>
    <property type="match status" value="1"/>
</dbReference>
<dbReference type="Gene3D" id="3.10.20.70">
    <property type="entry name" value="Glutamine synthetase, N-terminal domain"/>
    <property type="match status" value="1"/>
</dbReference>